<dbReference type="InterPro" id="IPR011250">
    <property type="entry name" value="OMP/PagP_B-barrel"/>
</dbReference>
<gene>
    <name evidence="2" type="ORF">NEE01_21920</name>
</gene>
<name>A0AA41ZCD8_9SPHN</name>
<proteinExistence type="predicted"/>
<comment type="caution">
    <text evidence="2">The sequence shown here is derived from an EMBL/GenBank/DDBJ whole genome shotgun (WGS) entry which is preliminary data.</text>
</comment>
<accession>A0AA41ZCD8</accession>
<sequence>MRKFMLSAAAVAATFAALPAIAQDQASAPAPDTDRANRIEPYFGVMGGWEGFDNQPNKAGIPPVASSDKLNGGLVQAVAGVNVPVGPVFVGAEGNVAKGFSGDINWEYGAAGRIGVRAGHSGLIYGKVGYQWVNFDKRVDTDRHYNDWTYGIGFEVGPRDLGAQSDGGIRLRGEVSTFGNFHSFRPMMGLVKAF</sequence>
<evidence type="ECO:0000313" key="3">
    <source>
        <dbReference type="Proteomes" id="UP001165565"/>
    </source>
</evidence>
<keyword evidence="3" id="KW-1185">Reference proteome</keyword>
<feature type="chain" id="PRO_5041292995" evidence="1">
    <location>
        <begin position="23"/>
        <end position="194"/>
    </location>
</feature>
<reference evidence="2" key="1">
    <citation type="submission" date="2022-06" db="EMBL/GenBank/DDBJ databases">
        <title>Sphingomonas sp. nov. isolated from rhizosphere soil of tomato.</title>
        <authorList>
            <person name="Dong H."/>
            <person name="Gao R."/>
        </authorList>
    </citation>
    <scope>NUCLEOTIDE SEQUENCE</scope>
    <source>
        <strain evidence="2">MMSM24</strain>
    </source>
</reference>
<dbReference type="RefSeq" id="WP_265271502.1">
    <property type="nucleotide sequence ID" value="NZ_JANFAU010000008.1"/>
</dbReference>
<evidence type="ECO:0000256" key="1">
    <source>
        <dbReference type="SAM" id="SignalP"/>
    </source>
</evidence>
<dbReference type="Gene3D" id="2.40.160.20">
    <property type="match status" value="1"/>
</dbReference>
<feature type="signal peptide" evidence="1">
    <location>
        <begin position="1"/>
        <end position="22"/>
    </location>
</feature>
<dbReference type="Proteomes" id="UP001165565">
    <property type="component" value="Unassembled WGS sequence"/>
</dbReference>
<dbReference type="EMBL" id="JANFAV010000022">
    <property type="protein sequence ID" value="MCW6537445.1"/>
    <property type="molecule type" value="Genomic_DNA"/>
</dbReference>
<protein>
    <submittedName>
        <fullName evidence="2">Opacity protein</fullName>
    </submittedName>
</protein>
<keyword evidence="1" id="KW-0732">Signal</keyword>
<dbReference type="SUPFAM" id="SSF56925">
    <property type="entry name" value="OMPA-like"/>
    <property type="match status" value="1"/>
</dbReference>
<evidence type="ECO:0000313" key="2">
    <source>
        <dbReference type="EMBL" id="MCW6537445.1"/>
    </source>
</evidence>
<dbReference type="AlphaFoldDB" id="A0AA41ZCD8"/>
<organism evidence="2 3">
    <name type="scientific">Sphingomonas lycopersici</name>
    <dbReference type="NCBI Taxonomy" id="2951807"/>
    <lineage>
        <taxon>Bacteria</taxon>
        <taxon>Pseudomonadati</taxon>
        <taxon>Pseudomonadota</taxon>
        <taxon>Alphaproteobacteria</taxon>
        <taxon>Sphingomonadales</taxon>
        <taxon>Sphingomonadaceae</taxon>
        <taxon>Sphingomonas</taxon>
    </lineage>
</organism>